<dbReference type="SUPFAM" id="SSF47336">
    <property type="entry name" value="ACP-like"/>
    <property type="match status" value="1"/>
</dbReference>
<keyword evidence="5" id="KW-1185">Reference proteome</keyword>
<dbReference type="PROSITE" id="PS00012">
    <property type="entry name" value="PHOSPHOPANTETHEINE"/>
    <property type="match status" value="1"/>
</dbReference>
<dbReference type="InParanoid" id="Q8EVZ1"/>
<dbReference type="AlphaFoldDB" id="Q8EVZ1"/>
<dbReference type="KEGG" id="mpe:MYPE4160"/>
<dbReference type="PROSITE" id="PS50075">
    <property type="entry name" value="CARRIER"/>
    <property type="match status" value="1"/>
</dbReference>
<dbReference type="Proteomes" id="UP000002522">
    <property type="component" value="Chromosome"/>
</dbReference>
<dbReference type="InterPro" id="IPR036736">
    <property type="entry name" value="ACP-like_sf"/>
</dbReference>
<dbReference type="InterPro" id="IPR009081">
    <property type="entry name" value="PP-bd_ACP"/>
</dbReference>
<dbReference type="Gene3D" id="1.10.1200.10">
    <property type="entry name" value="ACP-like"/>
    <property type="match status" value="1"/>
</dbReference>
<evidence type="ECO:0000256" key="1">
    <source>
        <dbReference type="ARBA" id="ARBA00022450"/>
    </source>
</evidence>
<evidence type="ECO:0000313" key="4">
    <source>
        <dbReference type="EMBL" id="BAC44206.1"/>
    </source>
</evidence>
<feature type="domain" description="Carrier" evidence="3">
    <location>
        <begin position="4"/>
        <end position="79"/>
    </location>
</feature>
<dbReference type="Pfam" id="PF00550">
    <property type="entry name" value="PP-binding"/>
    <property type="match status" value="1"/>
</dbReference>
<evidence type="ECO:0000259" key="3">
    <source>
        <dbReference type="PROSITE" id="PS50075"/>
    </source>
</evidence>
<gene>
    <name evidence="4" type="ordered locus">MYPE4160</name>
</gene>
<dbReference type="HOGENOM" id="CLU_108696_5_3_14"/>
<reference evidence="4 5" key="1">
    <citation type="journal article" date="2002" name="Nucleic Acids Res.">
        <title>The complete genomic sequence of Mycoplasma penetrans, an intracellular bacterial pathogen in humans.</title>
        <authorList>
            <person name="Sasaki Y."/>
            <person name="Ishikawa J."/>
            <person name="Yamashita A."/>
            <person name="Oshima K."/>
            <person name="Kenri T."/>
            <person name="Furuya K."/>
            <person name="Yoshino C."/>
            <person name="Horino A."/>
            <person name="Shiba T."/>
            <person name="Sasaki T."/>
            <person name="Hattori M."/>
        </authorList>
    </citation>
    <scope>NUCLEOTIDE SEQUENCE [LARGE SCALE GENOMIC DNA]</scope>
    <source>
        <strain evidence="4 5">HF-2</strain>
    </source>
</reference>
<name>Q8EVZ1_MALP2</name>
<accession>Q8EVZ1</accession>
<evidence type="ECO:0000313" key="5">
    <source>
        <dbReference type="Proteomes" id="UP000002522"/>
    </source>
</evidence>
<evidence type="ECO:0000256" key="2">
    <source>
        <dbReference type="ARBA" id="ARBA00022553"/>
    </source>
</evidence>
<dbReference type="STRING" id="272633.gene:10731532"/>
<organism evidence="4 5">
    <name type="scientific">Malacoplasma penetrans (strain HF-2)</name>
    <name type="common">Mycoplasma penetrans</name>
    <dbReference type="NCBI Taxonomy" id="272633"/>
    <lineage>
        <taxon>Bacteria</taxon>
        <taxon>Bacillati</taxon>
        <taxon>Mycoplasmatota</taxon>
        <taxon>Mycoplasmoidales</taxon>
        <taxon>Mycoplasmoidaceae</taxon>
        <taxon>Malacoplasma</taxon>
    </lineage>
</organism>
<keyword evidence="1" id="KW-0596">Phosphopantetheine</keyword>
<dbReference type="FunCoup" id="Q8EVZ1">
    <property type="interactions" value="190"/>
</dbReference>
<dbReference type="InterPro" id="IPR006162">
    <property type="entry name" value="Ppantetheine_attach_site"/>
</dbReference>
<protein>
    <submittedName>
        <fullName evidence="4">Acyl carrier protein</fullName>
    </submittedName>
</protein>
<sequence length="80" mass="9101">MTIEQITTEVNKVLEKNHSSLKINNKNINSNLKDLGLNSLDMLEMIVQVEEQLKISLPDEKLIEIKTPSDLLNLIQSTIK</sequence>
<dbReference type="EMBL" id="BA000026">
    <property type="protein sequence ID" value="BAC44206.1"/>
    <property type="molecule type" value="Genomic_DNA"/>
</dbReference>
<dbReference type="RefSeq" id="WP_011077242.1">
    <property type="nucleotide sequence ID" value="NC_004432.1"/>
</dbReference>
<proteinExistence type="predicted"/>
<keyword evidence="2" id="KW-0597">Phosphoprotein</keyword>